<dbReference type="AlphaFoldDB" id="A0A4Y9XZI9"/>
<evidence type="ECO:0000313" key="3">
    <source>
        <dbReference type="Proteomes" id="UP000298390"/>
    </source>
</evidence>
<name>A0A4Y9XZI9_9APHY</name>
<feature type="compositionally biased region" description="Pro residues" evidence="1">
    <location>
        <begin position="647"/>
        <end position="658"/>
    </location>
</feature>
<evidence type="ECO:0000313" key="2">
    <source>
        <dbReference type="EMBL" id="TFY55664.1"/>
    </source>
</evidence>
<feature type="region of interest" description="Disordered" evidence="1">
    <location>
        <begin position="357"/>
        <end position="435"/>
    </location>
</feature>
<gene>
    <name evidence="2" type="ORF">EVJ58_g8110</name>
</gene>
<protein>
    <submittedName>
        <fullName evidence="2">Uncharacterized protein</fullName>
    </submittedName>
</protein>
<dbReference type="EMBL" id="SEKV01000571">
    <property type="protein sequence ID" value="TFY55664.1"/>
    <property type="molecule type" value="Genomic_DNA"/>
</dbReference>
<evidence type="ECO:0000256" key="1">
    <source>
        <dbReference type="SAM" id="MobiDB-lite"/>
    </source>
</evidence>
<feature type="region of interest" description="Disordered" evidence="1">
    <location>
        <begin position="315"/>
        <end position="344"/>
    </location>
</feature>
<reference evidence="2 3" key="1">
    <citation type="submission" date="2019-01" db="EMBL/GenBank/DDBJ databases">
        <title>Genome sequencing of the rare red list fungi Fomitopsis rosea.</title>
        <authorList>
            <person name="Buettner E."/>
            <person name="Kellner H."/>
        </authorList>
    </citation>
    <scope>NUCLEOTIDE SEQUENCE [LARGE SCALE GENOMIC DNA]</scope>
    <source>
        <strain evidence="2 3">DSM 105464</strain>
    </source>
</reference>
<feature type="compositionally biased region" description="Acidic residues" evidence="1">
    <location>
        <begin position="357"/>
        <end position="372"/>
    </location>
</feature>
<accession>A0A4Y9XZI9</accession>
<feature type="region of interest" description="Disordered" evidence="1">
    <location>
        <begin position="600"/>
        <end position="664"/>
    </location>
</feature>
<proteinExistence type="predicted"/>
<organism evidence="2 3">
    <name type="scientific">Rhodofomes roseus</name>
    <dbReference type="NCBI Taxonomy" id="34475"/>
    <lineage>
        <taxon>Eukaryota</taxon>
        <taxon>Fungi</taxon>
        <taxon>Dikarya</taxon>
        <taxon>Basidiomycota</taxon>
        <taxon>Agaricomycotina</taxon>
        <taxon>Agaricomycetes</taxon>
        <taxon>Polyporales</taxon>
        <taxon>Rhodofomes</taxon>
    </lineage>
</organism>
<dbReference type="Proteomes" id="UP000298390">
    <property type="component" value="Unassembled WGS sequence"/>
</dbReference>
<sequence>MILTLLPPTSAPTLHHPLVLPEPHHARAPLPVGWAAQLAGLQQDGLDMPPSIHALDGSSGWSAIVEECVFELLDKQGVRVECILVGGGSVVWDVSGDGRACAGMLREALSDLAAAKKEVEKERAAVLPRPSAPIHHTYPGAGKVEWAQSSDTLALPPPVASKATKHKKQRSLLFLSSISHTSELWRGRSFRCKKYSVDNHARIPPAARKTPLPYSVARPLSAILHAKARAGLVDAWRRYVLDELRMRLGFGRNVEDELDGALCAYDYPRWTAARMLRRTEEWMAWLVQEARENGGASPDMDPVSASRPTSAALSVTIPSHKPERTASELSGKTLVPAEEEGAGREVSVEVGEVMYDEEGDGEREVDEWEESVSTEASSCTEDSESVHTPVDGEEGAPFQLPFRSPSASHSRVASLVDAHPQAADVPRSPTPPSSQATYAALSAQRVHLLKLLRSMNTHRATAAQDARSARAVLEVKSRRRAWSSRAYLGRAEGRLCGLATPVRSSPLARCEPTTAAWGVPAEGGLEVCTGECDLKELFPVEEVDEDEEMEEMENLQAISLAGIGEGDEDALEDLENGLLPPMAVPSPFGASTPTRVRTQSMYAPSHPNAGSPFPPRGSSLAKPADLDLDVHPLPNRAPQNLSLSLPLPLPPTPSPSPAALPGRPLTARTVSVTNPVSRPPLSASALLFQPLKPKFESQTKFALMDHGGDADDEDGPPYVKVSVEMEVGVNVREGWVEGVGVR</sequence>
<comment type="caution">
    <text evidence="2">The sequence shown here is derived from an EMBL/GenBank/DDBJ whole genome shotgun (WGS) entry which is preliminary data.</text>
</comment>